<keyword evidence="2" id="KW-1185">Reference proteome</keyword>
<dbReference type="Proteomes" id="UP000718451">
    <property type="component" value="Unassembled WGS sequence"/>
</dbReference>
<dbReference type="SUPFAM" id="SSF54637">
    <property type="entry name" value="Thioesterase/thiol ester dehydrase-isomerase"/>
    <property type="match status" value="1"/>
</dbReference>
<organism evidence="1 2">
    <name type="scientific">Croceivirga thetidis</name>
    <dbReference type="NCBI Taxonomy" id="2721623"/>
    <lineage>
        <taxon>Bacteria</taxon>
        <taxon>Pseudomonadati</taxon>
        <taxon>Bacteroidota</taxon>
        <taxon>Flavobacteriia</taxon>
        <taxon>Flavobacteriales</taxon>
        <taxon>Flavobacteriaceae</taxon>
        <taxon>Croceivirga</taxon>
    </lineage>
</organism>
<dbReference type="InterPro" id="IPR027961">
    <property type="entry name" value="DUF4442"/>
</dbReference>
<comment type="caution">
    <text evidence="1">The sequence shown here is derived from an EMBL/GenBank/DDBJ whole genome shotgun (WGS) entry which is preliminary data.</text>
</comment>
<proteinExistence type="predicted"/>
<dbReference type="Gene3D" id="3.10.129.10">
    <property type="entry name" value="Hotdog Thioesterase"/>
    <property type="match status" value="1"/>
</dbReference>
<protein>
    <submittedName>
        <fullName evidence="1">DUF4442 domain-containing protein</fullName>
    </submittedName>
</protein>
<name>A0ABX1GKB8_9FLAO</name>
<gene>
    <name evidence="1" type="ORF">HCU67_00220</name>
</gene>
<dbReference type="Pfam" id="PF14539">
    <property type="entry name" value="DUF4442"/>
    <property type="match status" value="1"/>
</dbReference>
<dbReference type="EMBL" id="JAAWWL010000001">
    <property type="protein sequence ID" value="NKI30350.1"/>
    <property type="molecule type" value="Genomic_DNA"/>
</dbReference>
<sequence>MSLYQKFTELGKKFIGYSTLFKYGFNLSPMYRRSTGRVQTVTKDLSRITIKIPLSWRNRNYVGTIFGGSMFASVDPIPMVQLINLLGDDYVVWDKSAQIKFKRPANEHLYAEFTYTQNELNDIRERVANENEVEIVKSTSLTNKDGSKEFCVIDKTLYIADKLYYKQKQLARKQEKSKI</sequence>
<accession>A0ABX1GKB8</accession>
<evidence type="ECO:0000313" key="2">
    <source>
        <dbReference type="Proteomes" id="UP000718451"/>
    </source>
</evidence>
<reference evidence="1 2" key="1">
    <citation type="submission" date="2020-04" db="EMBL/GenBank/DDBJ databases">
        <authorList>
            <person name="Yoon J."/>
        </authorList>
    </citation>
    <scope>NUCLEOTIDE SEQUENCE [LARGE SCALE GENOMIC DNA]</scope>
    <source>
        <strain evidence="1 2">DJ-13</strain>
    </source>
</reference>
<evidence type="ECO:0000313" key="1">
    <source>
        <dbReference type="EMBL" id="NKI30350.1"/>
    </source>
</evidence>
<dbReference type="InterPro" id="IPR029069">
    <property type="entry name" value="HotDog_dom_sf"/>
</dbReference>